<evidence type="ECO:0000313" key="10">
    <source>
        <dbReference type="Proteomes" id="UP000188929"/>
    </source>
</evidence>
<evidence type="ECO:0000256" key="1">
    <source>
        <dbReference type="ARBA" id="ARBA00007150"/>
    </source>
</evidence>
<dbReference type="GO" id="GO:0008961">
    <property type="term" value="F:phosphatidylglycerol-prolipoprotein diacylglyceryl transferase activity"/>
    <property type="evidence" value="ECO:0007669"/>
    <property type="project" value="UniProtKB-UniRule"/>
</dbReference>
<comment type="function">
    <text evidence="7">Catalyzes the transfer of the diacylglyceryl group from phosphatidylglycerol to the sulfhydryl group of the N-terminal cysteine of a prolipoprotein, the first step in the formation of mature lipoproteins.</text>
</comment>
<evidence type="ECO:0000256" key="4">
    <source>
        <dbReference type="ARBA" id="ARBA00022692"/>
    </source>
</evidence>
<comment type="caution">
    <text evidence="9">The sequence shown here is derived from an EMBL/GenBank/DDBJ whole genome shotgun (WGS) entry which is preliminary data.</text>
</comment>
<dbReference type="Proteomes" id="UP000188929">
    <property type="component" value="Unassembled WGS sequence"/>
</dbReference>
<dbReference type="EMBL" id="MOMC01000076">
    <property type="protein sequence ID" value="ONH24001.1"/>
    <property type="molecule type" value="Genomic_DNA"/>
</dbReference>
<dbReference type="UniPathway" id="UPA00664"/>
<dbReference type="PANTHER" id="PTHR30589:SF0">
    <property type="entry name" value="PHOSPHATIDYLGLYCEROL--PROLIPOPROTEIN DIACYLGLYCERYL TRANSFERASE"/>
    <property type="match status" value="1"/>
</dbReference>
<keyword evidence="6 7" id="KW-0472">Membrane</keyword>
<feature type="region of interest" description="Disordered" evidence="8">
    <location>
        <begin position="269"/>
        <end position="393"/>
    </location>
</feature>
<feature type="transmembrane region" description="Helical" evidence="7">
    <location>
        <begin position="21"/>
        <end position="40"/>
    </location>
</feature>
<feature type="transmembrane region" description="Helical" evidence="7">
    <location>
        <begin position="241"/>
        <end position="260"/>
    </location>
</feature>
<evidence type="ECO:0000256" key="7">
    <source>
        <dbReference type="HAMAP-Rule" id="MF_01147"/>
    </source>
</evidence>
<keyword evidence="5 7" id="KW-1133">Transmembrane helix</keyword>
<gene>
    <name evidence="7" type="primary">lgt</name>
    <name evidence="9" type="ORF">BL253_31505</name>
</gene>
<organism evidence="9 10">
    <name type="scientific">Pseudofrankia asymbiotica</name>
    <dbReference type="NCBI Taxonomy" id="1834516"/>
    <lineage>
        <taxon>Bacteria</taxon>
        <taxon>Bacillati</taxon>
        <taxon>Actinomycetota</taxon>
        <taxon>Actinomycetes</taxon>
        <taxon>Frankiales</taxon>
        <taxon>Frankiaceae</taxon>
        <taxon>Pseudofrankia</taxon>
    </lineage>
</organism>
<keyword evidence="2 7" id="KW-1003">Cell membrane</keyword>
<dbReference type="GO" id="GO:0042158">
    <property type="term" value="P:lipoprotein biosynthetic process"/>
    <property type="evidence" value="ECO:0007669"/>
    <property type="project" value="UniProtKB-UniRule"/>
</dbReference>
<reference evidence="10" key="1">
    <citation type="submission" date="2016-10" db="EMBL/GenBank/DDBJ databases">
        <title>Frankia sp. NRRL B-16386 Genome sequencing.</title>
        <authorList>
            <person name="Ghodhbane-Gtari F."/>
            <person name="Swanson E."/>
            <person name="Gueddou A."/>
            <person name="Hezbri K."/>
            <person name="Ktari K."/>
            <person name="Nouioui I."/>
            <person name="Morris K."/>
            <person name="Simpson S."/>
            <person name="Abebe-Akele F."/>
            <person name="Thomas K."/>
            <person name="Gtari M."/>
            <person name="Tisa L.S."/>
        </authorList>
    </citation>
    <scope>NUCLEOTIDE SEQUENCE [LARGE SCALE GENOMIC DNA]</scope>
    <source>
        <strain evidence="10">NRRL B-16386</strain>
    </source>
</reference>
<evidence type="ECO:0000256" key="6">
    <source>
        <dbReference type="ARBA" id="ARBA00023136"/>
    </source>
</evidence>
<dbReference type="GO" id="GO:0005886">
    <property type="term" value="C:plasma membrane"/>
    <property type="evidence" value="ECO:0007669"/>
    <property type="project" value="UniProtKB-SubCell"/>
</dbReference>
<evidence type="ECO:0000256" key="2">
    <source>
        <dbReference type="ARBA" id="ARBA00022475"/>
    </source>
</evidence>
<evidence type="ECO:0000256" key="3">
    <source>
        <dbReference type="ARBA" id="ARBA00022679"/>
    </source>
</evidence>
<protein>
    <recommendedName>
        <fullName evidence="7">Phosphatidylglycerol--prolipoprotein diacylglyceryl transferase</fullName>
        <ecNumber evidence="7">2.5.1.145</ecNumber>
    </recommendedName>
</protein>
<feature type="transmembrane region" description="Helical" evidence="7">
    <location>
        <begin position="52"/>
        <end position="74"/>
    </location>
</feature>
<dbReference type="PANTHER" id="PTHR30589">
    <property type="entry name" value="PROLIPOPROTEIN DIACYLGLYCERYL TRANSFERASE"/>
    <property type="match status" value="1"/>
</dbReference>
<dbReference type="PROSITE" id="PS01311">
    <property type="entry name" value="LGT"/>
    <property type="match status" value="1"/>
</dbReference>
<feature type="transmembrane region" description="Helical" evidence="7">
    <location>
        <begin position="182"/>
        <end position="199"/>
    </location>
</feature>
<feature type="binding site" evidence="7">
    <location>
        <position position="141"/>
    </location>
    <ligand>
        <name>a 1,2-diacyl-sn-glycero-3-phospho-(1'-sn-glycerol)</name>
        <dbReference type="ChEBI" id="CHEBI:64716"/>
    </ligand>
</feature>
<dbReference type="EC" id="2.5.1.145" evidence="7"/>
<keyword evidence="3 7" id="KW-0808">Transferase</keyword>
<keyword evidence="4 7" id="KW-0812">Transmembrane</keyword>
<proteinExistence type="inferred from homology"/>
<sequence length="393" mass="41017">MVLAAIPSPSRGVIHLGPLPLRAYAFMIIIGVVVAVWLTGRRLRARGADPNLAGDAGVWAVLFGIVGARIYHVITSPDAYFGADGHVADVLKVWNGGLGIWGAVAGGALGVWLKTRRSGVSFLLFADAAVPGIVLAQAIGRWGNYFNQELFGRPTTLPWALKIDAAHRPAGYEQFATFHPTFLYESLWCVGVAVALLLVDRLHRLGRGRLLALYVMLYTIGRSWIEALRIDDAKHIAGLRLNDWVSAVVFLGALLMFILLRKPADRAGEQPVVATTSESNESSESDATGDAPAPAEQDPKAEAKPTEAKSTEAAVAAEPANATAADAASAGEKPVEPTLGDDPLGVTTPAETKPAEVVTAGAGAARVGLDKTSGAAAAGDGDDSPAGGRPRDA</sequence>
<feature type="compositionally biased region" description="Basic and acidic residues" evidence="8">
    <location>
        <begin position="297"/>
        <end position="310"/>
    </location>
</feature>
<evidence type="ECO:0000256" key="5">
    <source>
        <dbReference type="ARBA" id="ARBA00022989"/>
    </source>
</evidence>
<dbReference type="InterPro" id="IPR001640">
    <property type="entry name" value="Lgt"/>
</dbReference>
<dbReference type="Pfam" id="PF01790">
    <property type="entry name" value="LGT"/>
    <property type="match status" value="1"/>
</dbReference>
<feature type="compositionally biased region" description="Low complexity" evidence="8">
    <location>
        <begin position="311"/>
        <end position="330"/>
    </location>
</feature>
<accession>A0A1V2I229</accession>
<comment type="similarity">
    <text evidence="1 7">Belongs to the Lgt family.</text>
</comment>
<keyword evidence="9" id="KW-0449">Lipoprotein</keyword>
<dbReference type="RefSeq" id="WP_076821078.1">
    <property type="nucleotide sequence ID" value="NZ_MOMC01000076.1"/>
</dbReference>
<dbReference type="OrthoDB" id="871140at2"/>
<name>A0A1V2I229_9ACTN</name>
<dbReference type="STRING" id="1834516.BL253_31505"/>
<comment type="subcellular location">
    <subcellularLocation>
        <location evidence="7">Cell membrane</location>
        <topology evidence="7">Multi-pass membrane protein</topology>
    </subcellularLocation>
</comment>
<evidence type="ECO:0000313" key="9">
    <source>
        <dbReference type="EMBL" id="ONH24001.1"/>
    </source>
</evidence>
<feature type="transmembrane region" description="Helical" evidence="7">
    <location>
        <begin position="211"/>
        <end position="229"/>
    </location>
</feature>
<comment type="catalytic activity">
    <reaction evidence="7">
        <text>L-cysteinyl-[prolipoprotein] + a 1,2-diacyl-sn-glycero-3-phospho-(1'-sn-glycerol) = an S-1,2-diacyl-sn-glyceryl-L-cysteinyl-[prolipoprotein] + sn-glycerol 1-phosphate + H(+)</text>
        <dbReference type="Rhea" id="RHEA:56712"/>
        <dbReference type="Rhea" id="RHEA-COMP:14679"/>
        <dbReference type="Rhea" id="RHEA-COMP:14680"/>
        <dbReference type="ChEBI" id="CHEBI:15378"/>
        <dbReference type="ChEBI" id="CHEBI:29950"/>
        <dbReference type="ChEBI" id="CHEBI:57685"/>
        <dbReference type="ChEBI" id="CHEBI:64716"/>
        <dbReference type="ChEBI" id="CHEBI:140658"/>
        <dbReference type="EC" id="2.5.1.145"/>
    </reaction>
</comment>
<dbReference type="AlphaFoldDB" id="A0A1V2I229"/>
<evidence type="ECO:0000256" key="8">
    <source>
        <dbReference type="SAM" id="MobiDB-lite"/>
    </source>
</evidence>
<feature type="compositionally biased region" description="Low complexity" evidence="8">
    <location>
        <begin position="355"/>
        <end position="393"/>
    </location>
</feature>
<comment type="pathway">
    <text evidence="7">Protein modification; lipoprotein biosynthesis (diacylglyceryl transfer).</text>
</comment>
<feature type="transmembrane region" description="Helical" evidence="7">
    <location>
        <begin position="120"/>
        <end position="140"/>
    </location>
</feature>
<dbReference type="HAMAP" id="MF_01147">
    <property type="entry name" value="Lgt"/>
    <property type="match status" value="1"/>
</dbReference>
<dbReference type="NCBIfam" id="TIGR00544">
    <property type="entry name" value="lgt"/>
    <property type="match status" value="1"/>
</dbReference>
<feature type="transmembrane region" description="Helical" evidence="7">
    <location>
        <begin position="94"/>
        <end position="113"/>
    </location>
</feature>
<keyword evidence="10" id="KW-1185">Reference proteome</keyword>